<feature type="domain" description="SGNH hydrolase-type esterase" evidence="1">
    <location>
        <begin position="4"/>
        <end position="244"/>
    </location>
</feature>
<dbReference type="PANTHER" id="PTHR37981:SF1">
    <property type="entry name" value="SGNH HYDROLASE-TYPE ESTERASE DOMAIN-CONTAINING PROTEIN"/>
    <property type="match status" value="1"/>
</dbReference>
<proteinExistence type="predicted"/>
<accession>A0ABM8GJJ0</accession>
<dbReference type="CDD" id="cd01823">
    <property type="entry name" value="SEST_like"/>
    <property type="match status" value="1"/>
</dbReference>
<dbReference type="SUPFAM" id="SSF52266">
    <property type="entry name" value="SGNH hydrolase"/>
    <property type="match status" value="1"/>
</dbReference>
<protein>
    <submittedName>
        <fullName evidence="2">Hydrolase</fullName>
    </submittedName>
</protein>
<evidence type="ECO:0000259" key="1">
    <source>
        <dbReference type="Pfam" id="PF13472"/>
    </source>
</evidence>
<dbReference type="Gene3D" id="3.40.50.1110">
    <property type="entry name" value="SGNH hydrolase"/>
    <property type="match status" value="1"/>
</dbReference>
<dbReference type="InterPro" id="IPR013830">
    <property type="entry name" value="SGNH_hydro"/>
</dbReference>
<evidence type="ECO:0000313" key="3">
    <source>
        <dbReference type="Proteomes" id="UP001321486"/>
    </source>
</evidence>
<gene>
    <name evidence="2" type="ORF">GCM10025867_07940</name>
</gene>
<name>A0ABM8GJJ0_9MICO</name>
<dbReference type="InterPro" id="IPR037460">
    <property type="entry name" value="SEST-like"/>
</dbReference>
<dbReference type="Proteomes" id="UP001321486">
    <property type="component" value="Chromosome"/>
</dbReference>
<dbReference type="EMBL" id="AP027732">
    <property type="protein sequence ID" value="BDZ48553.1"/>
    <property type="molecule type" value="Genomic_DNA"/>
</dbReference>
<dbReference type="GO" id="GO:0016787">
    <property type="term" value="F:hydrolase activity"/>
    <property type="evidence" value="ECO:0007669"/>
    <property type="project" value="UniProtKB-KW"/>
</dbReference>
<evidence type="ECO:0000313" key="2">
    <source>
        <dbReference type="EMBL" id="BDZ48553.1"/>
    </source>
</evidence>
<sequence length="256" mass="26593">MIAALGSSFAAGPGIEPVADAAAMRSAKNYAHQLADRLSAELVDLTVSGATTANVIDTPQQSPTGSSYPPQVDGLPANADAITVTAGGNDLQFAGAMLYVAWRRLDPDSPMVPMLGAMFEGGIPAPTDEAVEAATAGLVRVVEKAREKAPDARILLVDYLTVLDADSLDHTPFDQDELEQFLVIQTAIGTVFRDAAARTGAHLILASALSEGHALGSAEPWVQSFHQNMAATAGSFHPNEAGMTAIAAELERTLTA</sequence>
<dbReference type="Pfam" id="PF13472">
    <property type="entry name" value="Lipase_GDSL_2"/>
    <property type="match status" value="1"/>
</dbReference>
<dbReference type="InterPro" id="IPR036514">
    <property type="entry name" value="SGNH_hydro_sf"/>
</dbReference>
<organism evidence="2 3">
    <name type="scientific">Frondihabitans sucicola</name>
    <dbReference type="NCBI Taxonomy" id="1268041"/>
    <lineage>
        <taxon>Bacteria</taxon>
        <taxon>Bacillati</taxon>
        <taxon>Actinomycetota</taxon>
        <taxon>Actinomycetes</taxon>
        <taxon>Micrococcales</taxon>
        <taxon>Microbacteriaceae</taxon>
        <taxon>Frondihabitans</taxon>
    </lineage>
</organism>
<reference evidence="3" key="1">
    <citation type="journal article" date="2019" name="Int. J. Syst. Evol. Microbiol.">
        <title>The Global Catalogue of Microorganisms (GCM) 10K type strain sequencing project: providing services to taxonomists for standard genome sequencing and annotation.</title>
        <authorList>
            <consortium name="The Broad Institute Genomics Platform"/>
            <consortium name="The Broad Institute Genome Sequencing Center for Infectious Disease"/>
            <person name="Wu L."/>
            <person name="Ma J."/>
        </authorList>
    </citation>
    <scope>NUCLEOTIDE SEQUENCE [LARGE SCALE GENOMIC DNA]</scope>
    <source>
        <strain evidence="3">NBRC 108728</strain>
    </source>
</reference>
<dbReference type="PANTHER" id="PTHR37981">
    <property type="entry name" value="LIPASE 2"/>
    <property type="match status" value="1"/>
</dbReference>
<keyword evidence="3" id="KW-1185">Reference proteome</keyword>
<keyword evidence="2" id="KW-0378">Hydrolase</keyword>